<dbReference type="AlphaFoldDB" id="A0A918HEX5"/>
<gene>
    <name evidence="1" type="ORF">GCM10014713_59480</name>
</gene>
<name>A0A918HEX5_9ACTN</name>
<comment type="caution">
    <text evidence="1">The sequence shown here is derived from an EMBL/GenBank/DDBJ whole genome shotgun (WGS) entry which is preliminary data.</text>
</comment>
<dbReference type="EMBL" id="BMQQ01000032">
    <property type="protein sequence ID" value="GGT57992.1"/>
    <property type="molecule type" value="Genomic_DNA"/>
</dbReference>
<reference evidence="1" key="2">
    <citation type="submission" date="2020-09" db="EMBL/GenBank/DDBJ databases">
        <authorList>
            <person name="Sun Q."/>
            <person name="Ohkuma M."/>
        </authorList>
    </citation>
    <scope>NUCLEOTIDE SEQUENCE</scope>
    <source>
        <strain evidence="1">JCM 3172</strain>
    </source>
</reference>
<protein>
    <submittedName>
        <fullName evidence="1">Uncharacterized protein</fullName>
    </submittedName>
</protein>
<keyword evidence="2" id="KW-1185">Reference proteome</keyword>
<proteinExistence type="predicted"/>
<evidence type="ECO:0000313" key="1">
    <source>
        <dbReference type="EMBL" id="GGT57992.1"/>
    </source>
</evidence>
<evidence type="ECO:0000313" key="2">
    <source>
        <dbReference type="Proteomes" id="UP000619486"/>
    </source>
</evidence>
<reference evidence="1" key="1">
    <citation type="journal article" date="2014" name="Int. J. Syst. Evol. Microbiol.">
        <title>Complete genome sequence of Corynebacterium casei LMG S-19264T (=DSM 44701T), isolated from a smear-ripened cheese.</title>
        <authorList>
            <consortium name="US DOE Joint Genome Institute (JGI-PGF)"/>
            <person name="Walter F."/>
            <person name="Albersmeier A."/>
            <person name="Kalinowski J."/>
            <person name="Ruckert C."/>
        </authorList>
    </citation>
    <scope>NUCLEOTIDE SEQUENCE</scope>
    <source>
        <strain evidence="1">JCM 3172</strain>
    </source>
</reference>
<dbReference type="Proteomes" id="UP000619486">
    <property type="component" value="Unassembled WGS sequence"/>
</dbReference>
<accession>A0A918HEX5</accession>
<organism evidence="1 2">
    <name type="scientific">Streptomyces purpureus</name>
    <dbReference type="NCBI Taxonomy" id="1951"/>
    <lineage>
        <taxon>Bacteria</taxon>
        <taxon>Bacillati</taxon>
        <taxon>Actinomycetota</taxon>
        <taxon>Actinomycetes</taxon>
        <taxon>Kitasatosporales</taxon>
        <taxon>Streptomycetaceae</taxon>
        <taxon>Streptomyces</taxon>
    </lineage>
</organism>
<sequence>MDEAALRQRAEQADAGLGARGGVQRVRLPRRARVGISVGEPGRFDGQQSDLMCPYVVGVARQLPERVVTHDQLGLEVANVGDEVADCFVEGGVDEPGPAGGRLGVAGIVVAEQAGDSGAQDCQGFGDFRCPAAVRRPGGDYDGGAAPAA</sequence>